<name>A0AAE5S4J9_PSESY</name>
<evidence type="ECO:0000256" key="1">
    <source>
        <dbReference type="SAM" id="SignalP"/>
    </source>
</evidence>
<comment type="caution">
    <text evidence="2">The sequence shown here is derived from an EMBL/GenBank/DDBJ whole genome shotgun (WGS) entry which is preliminary data.</text>
</comment>
<evidence type="ECO:0000313" key="2">
    <source>
        <dbReference type="EMBL" id="POQ02230.1"/>
    </source>
</evidence>
<dbReference type="Proteomes" id="UP000237295">
    <property type="component" value="Unassembled WGS sequence"/>
</dbReference>
<sequence length="70" mass="7823">MRFLKSWSKKGAVNFVPALLFSIGSLLAKLNDDVHQDYAYDNGDRLLSIKHKPTDLGRKLGVTAEKTDFA</sequence>
<evidence type="ECO:0000313" key="3">
    <source>
        <dbReference type="Proteomes" id="UP000237295"/>
    </source>
</evidence>
<proteinExistence type="predicted"/>
<feature type="chain" id="PRO_5042208039" evidence="1">
    <location>
        <begin position="29"/>
        <end position="70"/>
    </location>
</feature>
<feature type="signal peptide" evidence="1">
    <location>
        <begin position="1"/>
        <end position="28"/>
    </location>
</feature>
<dbReference type="EMBL" id="NBAQ01000011">
    <property type="protein sequence ID" value="POQ02230.1"/>
    <property type="molecule type" value="Genomic_DNA"/>
</dbReference>
<reference evidence="2 3" key="1">
    <citation type="submission" date="2017-03" db="EMBL/GenBank/DDBJ databases">
        <authorList>
            <person name="Hulin M.T."/>
        </authorList>
    </citation>
    <scope>NUCLEOTIDE SEQUENCE [LARGE SCALE GENOMIC DNA]</scope>
    <source>
        <strain evidence="2 3">5264</strain>
    </source>
</reference>
<keyword evidence="1" id="KW-0732">Signal</keyword>
<organism evidence="2 3">
    <name type="scientific">Pseudomonas syringae pv. syringae</name>
    <dbReference type="NCBI Taxonomy" id="321"/>
    <lineage>
        <taxon>Bacteria</taxon>
        <taxon>Pseudomonadati</taxon>
        <taxon>Pseudomonadota</taxon>
        <taxon>Gammaproteobacteria</taxon>
        <taxon>Pseudomonadales</taxon>
        <taxon>Pseudomonadaceae</taxon>
        <taxon>Pseudomonas</taxon>
        <taxon>Pseudomonas syringae</taxon>
    </lineage>
</organism>
<dbReference type="AlphaFoldDB" id="A0AAE5S4J9"/>
<accession>A0AAE5S4J9</accession>
<gene>
    <name evidence="2" type="ORF">CXB42_18595</name>
</gene>
<protein>
    <submittedName>
        <fullName evidence="2">Uncharacterized protein</fullName>
    </submittedName>
</protein>